<dbReference type="NCBIfam" id="TIGR04183">
    <property type="entry name" value="Por_Secre_tail"/>
    <property type="match status" value="1"/>
</dbReference>
<protein>
    <recommendedName>
        <fullName evidence="2">SbsA Ig-like domain-containing protein</fullName>
    </recommendedName>
</protein>
<dbReference type="InterPro" id="IPR032812">
    <property type="entry name" value="SbsA_Ig"/>
</dbReference>
<keyword evidence="4" id="KW-1185">Reference proteome</keyword>
<reference evidence="4" key="1">
    <citation type="journal article" date="2019" name="Int. J. Syst. Evol. Microbiol.">
        <title>The Global Catalogue of Microorganisms (GCM) 10K type strain sequencing project: providing services to taxonomists for standard genome sequencing and annotation.</title>
        <authorList>
            <consortium name="The Broad Institute Genomics Platform"/>
            <consortium name="The Broad Institute Genome Sequencing Center for Infectious Disease"/>
            <person name="Wu L."/>
            <person name="Ma J."/>
        </authorList>
    </citation>
    <scope>NUCLEOTIDE SEQUENCE [LARGE SCALE GENOMIC DNA]</scope>
    <source>
        <strain evidence="4">JCM 17225</strain>
    </source>
</reference>
<proteinExistence type="predicted"/>
<dbReference type="InterPro" id="IPR013517">
    <property type="entry name" value="FG-GAP"/>
</dbReference>
<evidence type="ECO:0000259" key="2">
    <source>
        <dbReference type="Pfam" id="PF13205"/>
    </source>
</evidence>
<keyword evidence="1" id="KW-0732">Signal</keyword>
<dbReference type="EMBL" id="BAABDK010000017">
    <property type="protein sequence ID" value="GAA4037234.1"/>
    <property type="molecule type" value="Genomic_DNA"/>
</dbReference>
<dbReference type="Pfam" id="PF13517">
    <property type="entry name" value="FG-GAP_3"/>
    <property type="match status" value="3"/>
</dbReference>
<organism evidence="3 4">
    <name type="scientific">Hymenobacter glaciei</name>
    <dbReference type="NCBI Taxonomy" id="877209"/>
    <lineage>
        <taxon>Bacteria</taxon>
        <taxon>Pseudomonadati</taxon>
        <taxon>Bacteroidota</taxon>
        <taxon>Cytophagia</taxon>
        <taxon>Cytophagales</taxon>
        <taxon>Hymenobacteraceae</taxon>
        <taxon>Hymenobacter</taxon>
    </lineage>
</organism>
<dbReference type="SUPFAM" id="SSF69318">
    <property type="entry name" value="Integrin alpha N-terminal domain"/>
    <property type="match status" value="1"/>
</dbReference>
<comment type="caution">
    <text evidence="3">The sequence shown here is derived from an EMBL/GenBank/DDBJ whole genome shotgun (WGS) entry which is preliminary data.</text>
</comment>
<feature type="domain" description="SbsA Ig-like" evidence="2">
    <location>
        <begin position="13"/>
        <end position="112"/>
    </location>
</feature>
<dbReference type="PANTHER" id="PTHR46580:SF2">
    <property type="entry name" value="MAM DOMAIN-CONTAINING PROTEIN"/>
    <property type="match status" value="1"/>
</dbReference>
<dbReference type="InterPro" id="IPR028994">
    <property type="entry name" value="Integrin_alpha_N"/>
</dbReference>
<evidence type="ECO:0000313" key="4">
    <source>
        <dbReference type="Proteomes" id="UP001501469"/>
    </source>
</evidence>
<dbReference type="Gene3D" id="2.130.10.130">
    <property type="entry name" value="Integrin alpha, N-terminal"/>
    <property type="match status" value="2"/>
</dbReference>
<dbReference type="InterPro" id="IPR013783">
    <property type="entry name" value="Ig-like_fold"/>
</dbReference>
<dbReference type="InterPro" id="IPR014756">
    <property type="entry name" value="Ig_E-set"/>
</dbReference>
<sequence length="681" mass="67608">MLVFGSVALAQAQAPAVTSLLPARSAGAVPRTAPVSITLSQAITPASASTVQVHSVRAGGRKAGAFSTSGNTITFVPATPFLPGETVQVSVPATVQGTGGTGSVPYCYEFTTAVDGFGGGTFAPPAANPNPVSVPPGPASIVLGDVDGDGDLDMLVGTGINTVSVRLNSGLNSGNFVPSGVSAEFPLGGNSQGLARLALGDIDGDTDLDLLATSADGSLKIRRNDGVNSGFFVPVSPSSVAVGSVALGLALGDVDGDGDLDALTANAGSNTVSIRLNNGLNSGIFLSPPSGGEVAVGTGPSQVLLGDLDGDGDLDLLAVCAGNTNLVSVRLNSGLNSGMFVVPAINADISTGLFTNKAALGDINSDGYPDLVVSRGGTANSVDTWLNSGSNTFAPFQSTPVSRQPLDVALGDIDGDGDLDMLIGNDNTTGTVTLRLNGGFGSGIFLEPVLGPEPAVGASFPWAVALGDIDGDGNLDFATANNNNSGSGSGAGGSNGTVSVRLNQLSGLRTTVAPASGPVGTAVLLRGTDVTGASAVSFNGTPVPAGDFSVVSPTLLRAIVPAGATAGPVTITTPRGLLTSNTRFVPGSALAATSWRPTAGLQVYPSPGHGQLRVVVPALAGATTGQLSLLNLLGQTVRRQQITLLAGGTQVEFDGAQVPAGAYVLRLQAEGHTETRRVTLD</sequence>
<accession>A0ABP7U7H1</accession>
<evidence type="ECO:0000256" key="1">
    <source>
        <dbReference type="ARBA" id="ARBA00022729"/>
    </source>
</evidence>
<dbReference type="Gene3D" id="2.60.40.10">
    <property type="entry name" value="Immunoglobulins"/>
    <property type="match status" value="1"/>
</dbReference>
<dbReference type="Proteomes" id="UP001501469">
    <property type="component" value="Unassembled WGS sequence"/>
</dbReference>
<name>A0ABP7U7H1_9BACT</name>
<dbReference type="InterPro" id="IPR026444">
    <property type="entry name" value="Secre_tail"/>
</dbReference>
<dbReference type="Pfam" id="PF01839">
    <property type="entry name" value="FG-GAP"/>
    <property type="match status" value="1"/>
</dbReference>
<evidence type="ECO:0000313" key="3">
    <source>
        <dbReference type="EMBL" id="GAA4037234.1"/>
    </source>
</evidence>
<dbReference type="SUPFAM" id="SSF81296">
    <property type="entry name" value="E set domains"/>
    <property type="match status" value="1"/>
</dbReference>
<dbReference type="Pfam" id="PF13205">
    <property type="entry name" value="Big_5"/>
    <property type="match status" value="1"/>
</dbReference>
<dbReference type="Gene3D" id="2.60.40.3710">
    <property type="match status" value="1"/>
</dbReference>
<dbReference type="PANTHER" id="PTHR46580">
    <property type="entry name" value="SENSOR KINASE-RELATED"/>
    <property type="match status" value="1"/>
</dbReference>
<gene>
    <name evidence="3" type="ORF">GCM10022409_22720</name>
</gene>